<sequence>MDYPVLNHTQHESRRLPRTRAMDLDDPPMLQKQDRKDEESDIYLPAAAASTSHQPTIADDSMTLPPILHRAIRRPKTLPRLPALNRHLSATSSTSQQPTIPNESMTLPPILHQAIKRTKTLPRLPALDTKPFPPPNMISHPLLPRVPDIHASTVIAPAEYFINEHGVVLLEGTLRTVWIWNGTTNIPPPKWEERRVGLGAEDNGKMKS</sequence>
<dbReference type="KEGG" id="psco:LY89DRAFT_667652"/>
<gene>
    <name evidence="2" type="ORF">LY89DRAFT_667652</name>
</gene>
<feature type="compositionally biased region" description="Basic and acidic residues" evidence="1">
    <location>
        <begin position="9"/>
        <end position="23"/>
    </location>
</feature>
<dbReference type="EMBL" id="KQ947412">
    <property type="protein sequence ID" value="KUJ18571.1"/>
    <property type="molecule type" value="Genomic_DNA"/>
</dbReference>
<dbReference type="AlphaFoldDB" id="A0A194XEJ8"/>
<feature type="region of interest" description="Disordered" evidence="1">
    <location>
        <begin position="1"/>
        <end position="39"/>
    </location>
</feature>
<organism evidence="2 3">
    <name type="scientific">Mollisia scopiformis</name>
    <name type="common">Conifer needle endophyte fungus</name>
    <name type="synonym">Phialocephala scopiformis</name>
    <dbReference type="NCBI Taxonomy" id="149040"/>
    <lineage>
        <taxon>Eukaryota</taxon>
        <taxon>Fungi</taxon>
        <taxon>Dikarya</taxon>
        <taxon>Ascomycota</taxon>
        <taxon>Pezizomycotina</taxon>
        <taxon>Leotiomycetes</taxon>
        <taxon>Helotiales</taxon>
        <taxon>Mollisiaceae</taxon>
        <taxon>Mollisia</taxon>
    </lineage>
</organism>
<protein>
    <submittedName>
        <fullName evidence="2">Uncharacterized protein</fullName>
    </submittedName>
</protein>
<dbReference type="RefSeq" id="XP_018072926.1">
    <property type="nucleotide sequence ID" value="XM_018212991.1"/>
</dbReference>
<name>A0A194XEJ8_MOLSC</name>
<reference evidence="2 3" key="1">
    <citation type="submission" date="2015-10" db="EMBL/GenBank/DDBJ databases">
        <title>Full genome of DAOMC 229536 Phialocephala scopiformis, a fungal endophyte of spruce producing the potent anti-insectan compound rugulosin.</title>
        <authorList>
            <consortium name="DOE Joint Genome Institute"/>
            <person name="Walker A.K."/>
            <person name="Frasz S.L."/>
            <person name="Seifert K.A."/>
            <person name="Miller J.D."/>
            <person name="Mondo S.J."/>
            <person name="Labutti K."/>
            <person name="Lipzen A."/>
            <person name="Dockter R."/>
            <person name="Kennedy M."/>
            <person name="Grigoriev I.V."/>
            <person name="Spatafora J.W."/>
        </authorList>
    </citation>
    <scope>NUCLEOTIDE SEQUENCE [LARGE SCALE GENOMIC DNA]</scope>
    <source>
        <strain evidence="2 3">CBS 120377</strain>
    </source>
</reference>
<evidence type="ECO:0000313" key="3">
    <source>
        <dbReference type="Proteomes" id="UP000070700"/>
    </source>
</evidence>
<dbReference type="Proteomes" id="UP000070700">
    <property type="component" value="Unassembled WGS sequence"/>
</dbReference>
<dbReference type="GeneID" id="28822717"/>
<dbReference type="InParanoid" id="A0A194XEJ8"/>
<evidence type="ECO:0000256" key="1">
    <source>
        <dbReference type="SAM" id="MobiDB-lite"/>
    </source>
</evidence>
<accession>A0A194XEJ8</accession>
<evidence type="ECO:0000313" key="2">
    <source>
        <dbReference type="EMBL" id="KUJ18571.1"/>
    </source>
</evidence>
<proteinExistence type="predicted"/>
<keyword evidence="3" id="KW-1185">Reference proteome</keyword>